<proteinExistence type="predicted"/>
<reference evidence="1 2" key="1">
    <citation type="submission" date="2020-09" db="EMBL/GenBank/DDBJ databases">
        <title>De no assembly of potato wild relative species, Solanum commersonii.</title>
        <authorList>
            <person name="Cho K."/>
        </authorList>
    </citation>
    <scope>NUCLEOTIDE SEQUENCE [LARGE SCALE GENOMIC DNA]</scope>
    <source>
        <strain evidence="1">LZ3.2</strain>
        <tissue evidence="1">Leaf</tissue>
    </source>
</reference>
<dbReference type="Proteomes" id="UP000824120">
    <property type="component" value="Chromosome 12"/>
</dbReference>
<sequence length="67" mass="7634">MCDVRPSKWSFVSALQDSYKSMEHESEREDQKKTGGKISLVAYGGHYGRKGMGDVLKERLAAQRRSR</sequence>
<dbReference type="AlphaFoldDB" id="A0A9J5W4T8"/>
<comment type="caution">
    <text evidence="1">The sequence shown here is derived from an EMBL/GenBank/DDBJ whole genome shotgun (WGS) entry which is preliminary data.</text>
</comment>
<gene>
    <name evidence="1" type="ORF">H5410_060331</name>
</gene>
<organism evidence="1 2">
    <name type="scientific">Solanum commersonii</name>
    <name type="common">Commerson's wild potato</name>
    <name type="synonym">Commerson's nightshade</name>
    <dbReference type="NCBI Taxonomy" id="4109"/>
    <lineage>
        <taxon>Eukaryota</taxon>
        <taxon>Viridiplantae</taxon>
        <taxon>Streptophyta</taxon>
        <taxon>Embryophyta</taxon>
        <taxon>Tracheophyta</taxon>
        <taxon>Spermatophyta</taxon>
        <taxon>Magnoliopsida</taxon>
        <taxon>eudicotyledons</taxon>
        <taxon>Gunneridae</taxon>
        <taxon>Pentapetalae</taxon>
        <taxon>asterids</taxon>
        <taxon>lamiids</taxon>
        <taxon>Solanales</taxon>
        <taxon>Solanaceae</taxon>
        <taxon>Solanoideae</taxon>
        <taxon>Solaneae</taxon>
        <taxon>Solanum</taxon>
    </lineage>
</organism>
<evidence type="ECO:0000313" key="1">
    <source>
        <dbReference type="EMBL" id="KAG5570565.1"/>
    </source>
</evidence>
<dbReference type="EMBL" id="JACXVP010000012">
    <property type="protein sequence ID" value="KAG5570565.1"/>
    <property type="molecule type" value="Genomic_DNA"/>
</dbReference>
<name>A0A9J5W4T8_SOLCO</name>
<evidence type="ECO:0000313" key="2">
    <source>
        <dbReference type="Proteomes" id="UP000824120"/>
    </source>
</evidence>
<protein>
    <submittedName>
        <fullName evidence="1">Uncharacterized protein</fullName>
    </submittedName>
</protein>
<keyword evidence="2" id="KW-1185">Reference proteome</keyword>
<accession>A0A9J5W4T8</accession>